<evidence type="ECO:0000313" key="4">
    <source>
        <dbReference type="EMBL" id="SHG00794.1"/>
    </source>
</evidence>
<gene>
    <name evidence="4" type="ORF">SAMN05444169_0025</name>
</gene>
<keyword evidence="2" id="KW-1134">Transmembrane beta strand</keyword>
<reference evidence="4 5" key="1">
    <citation type="submission" date="2016-11" db="EMBL/GenBank/DDBJ databases">
        <authorList>
            <person name="Jaros S."/>
            <person name="Januszkiewicz K."/>
            <person name="Wedrychowicz H."/>
        </authorList>
    </citation>
    <scope>NUCLEOTIDE SEQUENCE [LARGE SCALE GENOMIC DNA]</scope>
    <source>
        <strain evidence="4 5">GAS242</strain>
    </source>
</reference>
<feature type="transmembrane region" description="Helical" evidence="3">
    <location>
        <begin position="40"/>
        <end position="61"/>
    </location>
</feature>
<proteinExistence type="inferred from homology"/>
<keyword evidence="2" id="KW-0564">Palmitate</keyword>
<protein>
    <submittedName>
        <fullName evidence="4">Efflux transporter, outer membrane factor (OMF) lipoprotein, NodT family</fullName>
    </submittedName>
</protein>
<keyword evidence="2 4" id="KW-0449">Lipoprotein</keyword>
<evidence type="ECO:0000256" key="1">
    <source>
        <dbReference type="ARBA" id="ARBA00007613"/>
    </source>
</evidence>
<name>A0A1M5GAQ2_9BRAD</name>
<evidence type="ECO:0000313" key="5">
    <source>
        <dbReference type="Proteomes" id="UP000190675"/>
    </source>
</evidence>
<dbReference type="InterPro" id="IPR010131">
    <property type="entry name" value="MdtP/NodT-like"/>
</dbReference>
<dbReference type="SUPFAM" id="SSF56954">
    <property type="entry name" value="Outer membrane efflux proteins (OEP)"/>
    <property type="match status" value="1"/>
</dbReference>
<organism evidence="4 5">
    <name type="scientific">Bradyrhizobium erythrophlei</name>
    <dbReference type="NCBI Taxonomy" id="1437360"/>
    <lineage>
        <taxon>Bacteria</taxon>
        <taxon>Pseudomonadati</taxon>
        <taxon>Pseudomonadota</taxon>
        <taxon>Alphaproteobacteria</taxon>
        <taxon>Hyphomicrobiales</taxon>
        <taxon>Nitrobacteraceae</taxon>
        <taxon>Bradyrhizobium</taxon>
    </lineage>
</organism>
<keyword evidence="2 3" id="KW-0472">Membrane</keyword>
<evidence type="ECO:0000256" key="2">
    <source>
        <dbReference type="RuleBase" id="RU362097"/>
    </source>
</evidence>
<dbReference type="GO" id="GO:0005886">
    <property type="term" value="C:plasma membrane"/>
    <property type="evidence" value="ECO:0007669"/>
    <property type="project" value="UniProtKB-SubCell"/>
</dbReference>
<dbReference type="Pfam" id="PF02321">
    <property type="entry name" value="OEP"/>
    <property type="match status" value="2"/>
</dbReference>
<accession>A0A1M5GAQ2</accession>
<dbReference type="Gene3D" id="1.20.1600.10">
    <property type="entry name" value="Outer membrane efflux proteins (OEP)"/>
    <property type="match status" value="1"/>
</dbReference>
<dbReference type="Proteomes" id="UP000190675">
    <property type="component" value="Chromosome I"/>
</dbReference>
<dbReference type="PANTHER" id="PTHR30203">
    <property type="entry name" value="OUTER MEMBRANE CATION EFFLUX PROTEIN"/>
    <property type="match status" value="1"/>
</dbReference>
<dbReference type="GO" id="GO:0015562">
    <property type="term" value="F:efflux transmembrane transporter activity"/>
    <property type="evidence" value="ECO:0007669"/>
    <property type="project" value="InterPro"/>
</dbReference>
<keyword evidence="3" id="KW-1133">Transmembrane helix</keyword>
<sequence>MTTLAMLAVDRTKPRRQIAHPGSQGHWGAMGFRRARRMSAWAMLLGVVAVSISGCAVGPNFTPPAAPDVTGYVPGRLSSPNPGPGAPKVAGQHFVTGADVSARWWSAFRSQPLDDLVRQSVDHNPNLQAAEAAIRVAQYNAQAQRGLFFPQVTGNSTSSNLLLSNAGSVFGADLGSVPQTRYSLVTNQLTVSFVPDIWGGNFRAVESLDAVAEQQLFQLEAAYLALTSNVATAAIQEASLRGQIAATQRIIGIERNLLDILKRQFKFGQAAQADVLAQDAALAAAEQLLPPLEKQLAQQRNLLTALAGQLSADEILQKFDLAHFNLPANLPVSLPSKLVEQRPDVRAAEANMHAAGAQVGVAIAARLPNFVLSANGGSSGYNFAQSFAPGTGFYTLAASATAPIFDGFTLYNKQKAAEAALGQAEAQYRAVVITGFQNVADALRALQSDARAVKAARRAEDTAKASLDIVEKQLNAGQVNQLAVLNAQQTYLTAAVIRVQTEANRLSDTAALFMALGGGWPAACTTPVWRECAMGETSAEQPADRVQTAR</sequence>
<keyword evidence="2 3" id="KW-0812">Transmembrane</keyword>
<dbReference type="PANTHER" id="PTHR30203:SF33">
    <property type="entry name" value="BLR4455 PROTEIN"/>
    <property type="match status" value="1"/>
</dbReference>
<comment type="similarity">
    <text evidence="1 2">Belongs to the outer membrane factor (OMF) (TC 1.B.17) family.</text>
</comment>
<dbReference type="Gene3D" id="2.20.200.10">
    <property type="entry name" value="Outer membrane efflux proteins (OEP)"/>
    <property type="match status" value="1"/>
</dbReference>
<dbReference type="NCBIfam" id="TIGR01845">
    <property type="entry name" value="outer_NodT"/>
    <property type="match status" value="1"/>
</dbReference>
<dbReference type="InterPro" id="IPR003423">
    <property type="entry name" value="OMP_efflux"/>
</dbReference>
<evidence type="ECO:0000256" key="3">
    <source>
        <dbReference type="SAM" id="Phobius"/>
    </source>
</evidence>
<dbReference type="EMBL" id="LT670818">
    <property type="protein sequence ID" value="SHG00794.1"/>
    <property type="molecule type" value="Genomic_DNA"/>
</dbReference>
<comment type="subcellular location">
    <subcellularLocation>
        <location evidence="2">Cell membrane</location>
        <topology evidence="2">Lipid-anchor</topology>
    </subcellularLocation>
</comment>
<dbReference type="AlphaFoldDB" id="A0A1M5GAQ2"/>